<sequence length="54" mass="6172">MGLLHDQWTRAHDSELVKPYVLSRFIDQVGLNLAILLDRQLLNQFLVFVSGSFG</sequence>
<dbReference type="EMBL" id="QKTX01000020">
    <property type="protein sequence ID" value="PZV77583.1"/>
    <property type="molecule type" value="Genomic_DNA"/>
</dbReference>
<proteinExistence type="predicted"/>
<name>A0A326RKZ2_9BACT</name>
<comment type="caution">
    <text evidence="1">The sequence shown here is derived from an EMBL/GenBank/DDBJ whole genome shotgun (WGS) entry which is preliminary data.</text>
</comment>
<evidence type="ECO:0000313" key="1">
    <source>
        <dbReference type="EMBL" id="PZV77583.1"/>
    </source>
</evidence>
<keyword evidence="2" id="KW-1185">Reference proteome</keyword>
<dbReference type="AlphaFoldDB" id="A0A326RKZ2"/>
<organism evidence="1 2">
    <name type="scientific">Algoriphagus aquaeductus</name>
    <dbReference type="NCBI Taxonomy" id="475299"/>
    <lineage>
        <taxon>Bacteria</taxon>
        <taxon>Pseudomonadati</taxon>
        <taxon>Bacteroidota</taxon>
        <taxon>Cytophagia</taxon>
        <taxon>Cytophagales</taxon>
        <taxon>Cyclobacteriaceae</taxon>
        <taxon>Algoriphagus</taxon>
    </lineage>
</organism>
<accession>A0A326RKZ2</accession>
<gene>
    <name evidence="1" type="ORF">CLV31_12051</name>
</gene>
<dbReference type="Proteomes" id="UP000248917">
    <property type="component" value="Unassembled WGS sequence"/>
</dbReference>
<protein>
    <submittedName>
        <fullName evidence="1">Uncharacterized protein</fullName>
    </submittedName>
</protein>
<evidence type="ECO:0000313" key="2">
    <source>
        <dbReference type="Proteomes" id="UP000248917"/>
    </source>
</evidence>
<reference evidence="1 2" key="1">
    <citation type="submission" date="2018-06" db="EMBL/GenBank/DDBJ databases">
        <title>Genomic Encyclopedia of Archaeal and Bacterial Type Strains, Phase II (KMG-II): from individual species to whole genera.</title>
        <authorList>
            <person name="Goeker M."/>
        </authorList>
    </citation>
    <scope>NUCLEOTIDE SEQUENCE [LARGE SCALE GENOMIC DNA]</scope>
    <source>
        <strain evidence="1 2">T4</strain>
    </source>
</reference>